<accession>A0A8H5ZA27</accession>
<protein>
    <submittedName>
        <fullName evidence="1">Uncharacterized protein</fullName>
    </submittedName>
</protein>
<gene>
    <name evidence="1" type="ORF">GGP41_004935</name>
</gene>
<dbReference type="AlphaFoldDB" id="A0A8H5ZA27"/>
<dbReference type="Proteomes" id="UP000624244">
    <property type="component" value="Unassembled WGS sequence"/>
</dbReference>
<organism evidence="1 2">
    <name type="scientific">Cochliobolus sativus</name>
    <name type="common">Common root rot and spot blotch fungus</name>
    <name type="synonym">Bipolaris sorokiniana</name>
    <dbReference type="NCBI Taxonomy" id="45130"/>
    <lineage>
        <taxon>Eukaryota</taxon>
        <taxon>Fungi</taxon>
        <taxon>Dikarya</taxon>
        <taxon>Ascomycota</taxon>
        <taxon>Pezizomycotina</taxon>
        <taxon>Dothideomycetes</taxon>
        <taxon>Pleosporomycetidae</taxon>
        <taxon>Pleosporales</taxon>
        <taxon>Pleosporineae</taxon>
        <taxon>Pleosporaceae</taxon>
        <taxon>Bipolaris</taxon>
    </lineage>
</organism>
<evidence type="ECO:0000313" key="2">
    <source>
        <dbReference type="Proteomes" id="UP000624244"/>
    </source>
</evidence>
<dbReference type="EMBL" id="WNKQ01000026">
    <property type="protein sequence ID" value="KAF5844198.1"/>
    <property type="molecule type" value="Genomic_DNA"/>
</dbReference>
<comment type="caution">
    <text evidence="1">The sequence shown here is derived from an EMBL/GenBank/DDBJ whole genome shotgun (WGS) entry which is preliminary data.</text>
</comment>
<reference evidence="1" key="1">
    <citation type="submission" date="2019-11" db="EMBL/GenBank/DDBJ databases">
        <title>Bipolaris sorokiniana Genome sequencing.</title>
        <authorList>
            <person name="Wang H."/>
        </authorList>
    </citation>
    <scope>NUCLEOTIDE SEQUENCE</scope>
</reference>
<evidence type="ECO:0000313" key="1">
    <source>
        <dbReference type="EMBL" id="KAF5844198.1"/>
    </source>
</evidence>
<name>A0A8H5ZA27_COCSA</name>
<sequence>MAFNLELEAEVDYENWASTAPEIPAGHHQRWNELARRYRSLSLLERWPLYKRVEEAMAGIPGAAPLPSPTREQINEIFAPHQTSREREISRRFNSGWNAVWLRTCYKPSISQSYFELARLAGAEYEGGCLESLTHVLDDRSLYELLGSKQEVLDQLLLRMPGLTDGSGIMDEYGDGSELVYKSAIYQSEREGDLRDVGNRVQNYVYVVDEEAIERSWVKIWWFDEFGEIIWDNYAEIPDSDLDGLHGAIMDGQGFLDIVGENSKRGGRIDR</sequence>
<proteinExistence type="predicted"/>